<evidence type="ECO:0000313" key="3">
    <source>
        <dbReference type="EMBL" id="MBU8868413.1"/>
    </source>
</evidence>
<protein>
    <submittedName>
        <fullName evidence="3">Xaa-Pro peptidase family protein</fullName>
    </submittedName>
</protein>
<keyword evidence="4" id="KW-1185">Reference proteome</keyword>
<evidence type="ECO:0000259" key="2">
    <source>
        <dbReference type="Pfam" id="PF01321"/>
    </source>
</evidence>
<dbReference type="InterPro" id="IPR000994">
    <property type="entry name" value="Pept_M24"/>
</dbReference>
<comment type="caution">
    <text evidence="3">The sequence shown here is derived from an EMBL/GenBank/DDBJ whole genome shotgun (WGS) entry which is preliminary data.</text>
</comment>
<dbReference type="PANTHER" id="PTHR46112:SF2">
    <property type="entry name" value="XAA-PRO AMINOPEPTIDASE P-RELATED"/>
    <property type="match status" value="1"/>
</dbReference>
<dbReference type="InterPro" id="IPR050659">
    <property type="entry name" value="Peptidase_M24B"/>
</dbReference>
<feature type="domain" description="Peptidase M24" evidence="1">
    <location>
        <begin position="170"/>
        <end position="378"/>
    </location>
</feature>
<accession>A0ABS6I9M5</accession>
<feature type="domain" description="Creatinase N-terminal" evidence="2">
    <location>
        <begin position="26"/>
        <end position="155"/>
    </location>
</feature>
<proteinExistence type="predicted"/>
<sequence length="395" mass="43576">MNMKTVETSVESPLFYGGDGLQETKVRRMRTLMDERGLDAILFIKHDAVRWITGFYAKGYRPFIEIEYLALLINKGPVILGTALSGERARAISRSRADEVVQLGSRSTWAGTVEDILTLHGLTKGRIGFDFLTHDLDRELQNRLPKAEFVDASALWTDATKIKEPEEIALIRQALAITQDGMRVALETIRRPDAPREIDVAAAAEYEMRLAGSEMTPFITNVASGPNAAIFERLATERRINDGDMVIVDLGCVYRGYTGDFARGTVRGKASRAQKRLYRAAWLAQQEAIHAIRPGVTCASIDKIARDVLIQEGYGNYTMPWASGHQLGYGLHGAPVIAPGVQDVLMPGMVINIEPAACTPDQPEVGGVEIEDTVLVTENGYEMLTSFPYDEDLLS</sequence>
<name>A0ABS6I9M5_9MICC</name>
<dbReference type="Proteomes" id="UP000824166">
    <property type="component" value="Unassembled WGS sequence"/>
</dbReference>
<evidence type="ECO:0000259" key="1">
    <source>
        <dbReference type="Pfam" id="PF00557"/>
    </source>
</evidence>
<dbReference type="RefSeq" id="WP_216926530.1">
    <property type="nucleotide sequence ID" value="NZ_JAHOPC010000014.1"/>
</dbReference>
<dbReference type="EMBL" id="JAHOPC010000014">
    <property type="protein sequence ID" value="MBU8868413.1"/>
    <property type="molecule type" value="Genomic_DNA"/>
</dbReference>
<reference evidence="3 4" key="1">
    <citation type="submission" date="2021-06" db="EMBL/GenBank/DDBJ databases">
        <authorList>
            <person name="Jeong J.W."/>
        </authorList>
    </citation>
    <scope>NUCLEOTIDE SEQUENCE [LARGE SCALE GENOMIC DNA]</scope>
    <source>
        <strain evidence="3 4">MMS21-TAE1-1</strain>
    </source>
</reference>
<dbReference type="Pfam" id="PF01321">
    <property type="entry name" value="Creatinase_N"/>
    <property type="match status" value="1"/>
</dbReference>
<dbReference type="Pfam" id="PF00557">
    <property type="entry name" value="Peptidase_M24"/>
    <property type="match status" value="1"/>
</dbReference>
<organism evidence="3 4">
    <name type="scientific">Paenarthrobacter aromaticivorans</name>
    <dbReference type="NCBI Taxonomy" id="2849150"/>
    <lineage>
        <taxon>Bacteria</taxon>
        <taxon>Bacillati</taxon>
        <taxon>Actinomycetota</taxon>
        <taxon>Actinomycetes</taxon>
        <taxon>Micrococcales</taxon>
        <taxon>Micrococcaceae</taxon>
        <taxon>Paenarthrobacter</taxon>
    </lineage>
</organism>
<dbReference type="InterPro" id="IPR000587">
    <property type="entry name" value="Creatinase_N"/>
</dbReference>
<evidence type="ECO:0000313" key="4">
    <source>
        <dbReference type="Proteomes" id="UP000824166"/>
    </source>
</evidence>
<gene>
    <name evidence="3" type="ORF">KSW38_19140</name>
</gene>
<dbReference type="PANTHER" id="PTHR46112">
    <property type="entry name" value="AMINOPEPTIDASE"/>
    <property type="match status" value="1"/>
</dbReference>